<sequence length="416" mass="43934">MARSDTLPARFPLPANLRALAHRNYRLWFAGALVSNIGTWMQRTAQDWLVLTILTHYDARAVGAVMAFQYIPQFLLLPWTGHAADHLDRRRLLLLTQAVMGVLALGLGGLTISGMVRLWQVDAFALLFGVAAAFDAPVRQTFVGDLVGDADLANAVALNSTSFNAARMLGPAAAGLCIGAIGTGWAFIVNGVSFLAVLVSLTRLRSDQLHGHERRPRATGAMLAGFGYVARRRDLRTITVMLFLIGTFGLNTSIFISTMAVGVFHADATRFGLLSSAMAIGTFAGAFIATGRDRPRFATLTGGAALFGAACAAAALSPSYWLFACALALVGLAALTVTNCSNTLMQLSSAPEMRGRVMAIRLAIALGGTPLGAPLVGWVAHDAGPRWSMGVAAAAGLVAAAIGWRYQNWTATETDS</sequence>
<dbReference type="InterPro" id="IPR036259">
    <property type="entry name" value="MFS_trans_sf"/>
</dbReference>
<evidence type="ECO:0000256" key="6">
    <source>
        <dbReference type="ARBA" id="ARBA00023136"/>
    </source>
</evidence>
<feature type="transmembrane region" description="Helical" evidence="7">
    <location>
        <begin position="271"/>
        <end position="290"/>
    </location>
</feature>
<gene>
    <name evidence="9" type="ORF">LHA26_18020</name>
</gene>
<evidence type="ECO:0000256" key="3">
    <source>
        <dbReference type="ARBA" id="ARBA00022475"/>
    </source>
</evidence>
<dbReference type="InterPro" id="IPR020846">
    <property type="entry name" value="MFS_dom"/>
</dbReference>
<dbReference type="CDD" id="cd06173">
    <property type="entry name" value="MFS_MefA_like"/>
    <property type="match status" value="1"/>
</dbReference>
<comment type="subcellular location">
    <subcellularLocation>
        <location evidence="1">Cell membrane</location>
        <topology evidence="1">Multi-pass membrane protein</topology>
    </subcellularLocation>
</comment>
<evidence type="ECO:0000259" key="8">
    <source>
        <dbReference type="PROSITE" id="PS50850"/>
    </source>
</evidence>
<dbReference type="Gene3D" id="1.20.1250.20">
    <property type="entry name" value="MFS general substrate transporter like domains"/>
    <property type="match status" value="1"/>
</dbReference>
<keyword evidence="6 7" id="KW-0472">Membrane</keyword>
<feature type="transmembrane region" description="Helical" evidence="7">
    <location>
        <begin position="92"/>
        <end position="116"/>
    </location>
</feature>
<protein>
    <submittedName>
        <fullName evidence="9">MFS transporter</fullName>
    </submittedName>
</protein>
<feature type="transmembrane region" description="Helical" evidence="7">
    <location>
        <begin position="387"/>
        <end position="406"/>
    </location>
</feature>
<keyword evidence="10" id="KW-1185">Reference proteome</keyword>
<feature type="domain" description="Major facilitator superfamily (MFS) profile" evidence="8">
    <location>
        <begin position="220"/>
        <end position="416"/>
    </location>
</feature>
<dbReference type="PROSITE" id="PS50850">
    <property type="entry name" value="MFS"/>
    <property type="match status" value="1"/>
</dbReference>
<feature type="transmembrane region" description="Helical" evidence="7">
    <location>
        <begin position="172"/>
        <end position="199"/>
    </location>
</feature>
<dbReference type="EMBL" id="CP084931">
    <property type="protein sequence ID" value="USI74649.1"/>
    <property type="molecule type" value="Genomic_DNA"/>
</dbReference>
<proteinExistence type="predicted"/>
<dbReference type="InterPro" id="IPR010290">
    <property type="entry name" value="TM_effector"/>
</dbReference>
<name>A0ABY4XCF6_9SPHN</name>
<evidence type="ECO:0000256" key="4">
    <source>
        <dbReference type="ARBA" id="ARBA00022692"/>
    </source>
</evidence>
<feature type="transmembrane region" description="Helical" evidence="7">
    <location>
        <begin position="297"/>
        <end position="315"/>
    </location>
</feature>
<evidence type="ECO:0000313" key="9">
    <source>
        <dbReference type="EMBL" id="USI74649.1"/>
    </source>
</evidence>
<keyword evidence="3" id="KW-1003">Cell membrane</keyword>
<keyword evidence="5 7" id="KW-1133">Transmembrane helix</keyword>
<dbReference type="RefSeq" id="WP_252168459.1">
    <property type="nucleotide sequence ID" value="NZ_CP084931.1"/>
</dbReference>
<evidence type="ECO:0000256" key="1">
    <source>
        <dbReference type="ARBA" id="ARBA00004651"/>
    </source>
</evidence>
<dbReference type="PANTHER" id="PTHR23513">
    <property type="entry name" value="INTEGRAL MEMBRANE EFFLUX PROTEIN-RELATED"/>
    <property type="match status" value="1"/>
</dbReference>
<keyword evidence="2" id="KW-0813">Transport</keyword>
<keyword evidence="4 7" id="KW-0812">Transmembrane</keyword>
<evidence type="ECO:0000313" key="10">
    <source>
        <dbReference type="Proteomes" id="UP001056937"/>
    </source>
</evidence>
<evidence type="ECO:0000256" key="2">
    <source>
        <dbReference type="ARBA" id="ARBA00022448"/>
    </source>
</evidence>
<organism evidence="9 10">
    <name type="scientific">Sphingomonas morindae</name>
    <dbReference type="NCBI Taxonomy" id="1541170"/>
    <lineage>
        <taxon>Bacteria</taxon>
        <taxon>Pseudomonadati</taxon>
        <taxon>Pseudomonadota</taxon>
        <taxon>Alphaproteobacteria</taxon>
        <taxon>Sphingomonadales</taxon>
        <taxon>Sphingomonadaceae</taxon>
        <taxon>Sphingomonas</taxon>
    </lineage>
</organism>
<reference evidence="9" key="1">
    <citation type="journal article" date="2022" name="Toxins">
        <title>Genomic Analysis of Sphingopyxis sp. USTB-05 for Biodegrading Cyanobacterial Hepatotoxins.</title>
        <authorList>
            <person name="Liu C."/>
            <person name="Xu Q."/>
            <person name="Zhao Z."/>
            <person name="Zhang H."/>
            <person name="Liu X."/>
            <person name="Yin C."/>
            <person name="Liu Y."/>
            <person name="Yan H."/>
        </authorList>
    </citation>
    <scope>NUCLEOTIDE SEQUENCE</scope>
    <source>
        <strain evidence="9">NBD5</strain>
    </source>
</reference>
<feature type="transmembrane region" description="Helical" evidence="7">
    <location>
        <begin position="240"/>
        <end position="265"/>
    </location>
</feature>
<feature type="transmembrane region" description="Helical" evidence="7">
    <location>
        <begin position="359"/>
        <end position="381"/>
    </location>
</feature>
<dbReference type="SUPFAM" id="SSF103473">
    <property type="entry name" value="MFS general substrate transporter"/>
    <property type="match status" value="1"/>
</dbReference>
<dbReference type="Pfam" id="PF05977">
    <property type="entry name" value="MFS_3"/>
    <property type="match status" value="1"/>
</dbReference>
<dbReference type="PANTHER" id="PTHR23513:SF11">
    <property type="entry name" value="STAPHYLOFERRIN A TRANSPORTER"/>
    <property type="match status" value="1"/>
</dbReference>
<evidence type="ECO:0000256" key="7">
    <source>
        <dbReference type="SAM" id="Phobius"/>
    </source>
</evidence>
<feature type="transmembrane region" description="Helical" evidence="7">
    <location>
        <begin position="321"/>
        <end position="338"/>
    </location>
</feature>
<evidence type="ECO:0000256" key="5">
    <source>
        <dbReference type="ARBA" id="ARBA00022989"/>
    </source>
</evidence>
<dbReference type="Proteomes" id="UP001056937">
    <property type="component" value="Chromosome 2"/>
</dbReference>
<accession>A0ABY4XCF6</accession>